<gene>
    <name evidence="4" type="ORF">PML95_10285</name>
</gene>
<evidence type="ECO:0000313" key="4">
    <source>
        <dbReference type="EMBL" id="WCG23724.1"/>
    </source>
</evidence>
<protein>
    <submittedName>
        <fullName evidence="4">HNH endonuclease signature motif containing protein</fullName>
    </submittedName>
</protein>
<sequence length="331" mass="38067">MNLISLFLIILLLAGIIAIIPYVLAILLFIGAVFLIYKLVLKIKKKRYFKSDEFLAHKKEAESIVFEYNEIANYIKSIPNRNQFIAPKKELEHAHLANFINTSNHNYARNRNQRNLVSSNVYPASLQVVRRASEEPIKYLCKYFNIKPTEENLEQIEEIGTNISKIENTINNLNIRQQQIENSLNPPKFITKHFYNEFLDQVGVNLPKIKPEYAHYIFEYVSAGGNSSQRTVIKLDGETTEAIASYLAEKIKFNKSAEGQRALMTNRLRTMIKKRDNYTCQMCSASVAEQSLLLLEIDHIIPISKGGMTTVENLQTLCWKCNRSKSNKILD</sequence>
<dbReference type="AlphaFoldDB" id="A0AAE9XGA4"/>
<dbReference type="PANTHER" id="PTHR33877">
    <property type="entry name" value="SLL1193 PROTEIN"/>
    <property type="match status" value="1"/>
</dbReference>
<reference evidence="4" key="1">
    <citation type="submission" date="2023-01" db="EMBL/GenBank/DDBJ databases">
        <title>Oxazolidinone resistance genes in florfenicol resistant enterococci from beef cattle and veal calves at slaughter.</title>
        <authorList>
            <person name="Biggel M."/>
        </authorList>
    </citation>
    <scope>NUCLEOTIDE SEQUENCE</scope>
    <source>
        <strain evidence="4">K204-1</strain>
        <plasmid evidence="4">pK204-1-B</plasmid>
    </source>
</reference>
<dbReference type="GO" id="GO:0004519">
    <property type="term" value="F:endonuclease activity"/>
    <property type="evidence" value="ECO:0007669"/>
    <property type="project" value="UniProtKB-KW"/>
</dbReference>
<feature type="coiled-coil region" evidence="1">
    <location>
        <begin position="156"/>
        <end position="183"/>
    </location>
</feature>
<dbReference type="EMBL" id="CP116509">
    <property type="protein sequence ID" value="WCG23724.1"/>
    <property type="molecule type" value="Genomic_DNA"/>
</dbReference>
<evidence type="ECO:0000313" key="5">
    <source>
        <dbReference type="Proteomes" id="UP001179600"/>
    </source>
</evidence>
<keyword evidence="4" id="KW-0540">Nuclease</keyword>
<organism evidence="4 5">
    <name type="scientific">Vagococcus lutrae</name>
    <dbReference type="NCBI Taxonomy" id="81947"/>
    <lineage>
        <taxon>Bacteria</taxon>
        <taxon>Bacillati</taxon>
        <taxon>Bacillota</taxon>
        <taxon>Bacilli</taxon>
        <taxon>Lactobacillales</taxon>
        <taxon>Enterococcaceae</taxon>
        <taxon>Vagococcus</taxon>
    </lineage>
</organism>
<dbReference type="Pfam" id="PF01844">
    <property type="entry name" value="HNH"/>
    <property type="match status" value="1"/>
</dbReference>
<evidence type="ECO:0000256" key="1">
    <source>
        <dbReference type="SAM" id="Coils"/>
    </source>
</evidence>
<dbReference type="InterPro" id="IPR003615">
    <property type="entry name" value="HNH_nuc"/>
</dbReference>
<feature type="transmembrane region" description="Helical" evidence="2">
    <location>
        <begin position="6"/>
        <end position="37"/>
    </location>
</feature>
<dbReference type="CDD" id="cd00085">
    <property type="entry name" value="HNHc"/>
    <property type="match status" value="1"/>
</dbReference>
<keyword evidence="4" id="KW-0378">Hydrolase</keyword>
<dbReference type="Proteomes" id="UP001179600">
    <property type="component" value="Plasmid pK204-1-B"/>
</dbReference>
<dbReference type="SMART" id="SM00507">
    <property type="entry name" value="HNHc"/>
    <property type="match status" value="1"/>
</dbReference>
<keyword evidence="1" id="KW-0175">Coiled coil</keyword>
<dbReference type="GO" id="GO:0003676">
    <property type="term" value="F:nucleic acid binding"/>
    <property type="evidence" value="ECO:0007669"/>
    <property type="project" value="InterPro"/>
</dbReference>
<keyword evidence="2" id="KW-0812">Transmembrane</keyword>
<dbReference type="PANTHER" id="PTHR33877:SF1">
    <property type="entry name" value="TYPE IV METHYL-DIRECTED RESTRICTION ENZYME ECOKMCRA"/>
    <property type="match status" value="1"/>
</dbReference>
<dbReference type="Gene3D" id="1.10.30.50">
    <property type="match status" value="1"/>
</dbReference>
<keyword evidence="2" id="KW-0472">Membrane</keyword>
<proteinExistence type="predicted"/>
<keyword evidence="2" id="KW-1133">Transmembrane helix</keyword>
<dbReference type="InterPro" id="IPR052892">
    <property type="entry name" value="NA-targeting_endonuclease"/>
</dbReference>
<dbReference type="InterPro" id="IPR002711">
    <property type="entry name" value="HNH"/>
</dbReference>
<keyword evidence="4" id="KW-0255">Endonuclease</keyword>
<keyword evidence="4" id="KW-0614">Plasmid</keyword>
<feature type="domain" description="HNH nuclease" evidence="3">
    <location>
        <begin position="267"/>
        <end position="323"/>
    </location>
</feature>
<evidence type="ECO:0000256" key="2">
    <source>
        <dbReference type="SAM" id="Phobius"/>
    </source>
</evidence>
<geneLocation type="plasmid" evidence="4 5">
    <name>pK204-1-B</name>
</geneLocation>
<dbReference type="GO" id="GO:0008270">
    <property type="term" value="F:zinc ion binding"/>
    <property type="evidence" value="ECO:0007669"/>
    <property type="project" value="InterPro"/>
</dbReference>
<dbReference type="RefSeq" id="WP_272163768.1">
    <property type="nucleotide sequence ID" value="NZ_CP116509.1"/>
</dbReference>
<accession>A0AAE9XGA4</accession>
<name>A0AAE9XGA4_9ENTE</name>
<evidence type="ECO:0000259" key="3">
    <source>
        <dbReference type="SMART" id="SM00507"/>
    </source>
</evidence>